<evidence type="ECO:0000256" key="2">
    <source>
        <dbReference type="ARBA" id="ARBA00022737"/>
    </source>
</evidence>
<evidence type="ECO:0000256" key="5">
    <source>
        <dbReference type="SAM" id="MobiDB-lite"/>
    </source>
</evidence>
<evidence type="ECO:0000256" key="3">
    <source>
        <dbReference type="ARBA" id="ARBA00023043"/>
    </source>
</evidence>
<dbReference type="PROSITE" id="PS50297">
    <property type="entry name" value="ANK_REP_REGION"/>
    <property type="match status" value="4"/>
</dbReference>
<keyword evidence="7" id="KW-1185">Reference proteome</keyword>
<reference evidence="6 7" key="1">
    <citation type="journal article" date="2019" name="Fungal Biol. Biotechnol.">
        <title>Draft genome sequence of fastidious pathogen Ceratobasidium theobromae, which causes vascular-streak dieback in Theobroma cacao.</title>
        <authorList>
            <person name="Ali S.S."/>
            <person name="Asman A."/>
            <person name="Shao J."/>
            <person name="Firmansyah A.P."/>
            <person name="Susilo A.W."/>
            <person name="Rosmana A."/>
            <person name="McMahon P."/>
            <person name="Junaid M."/>
            <person name="Guest D."/>
            <person name="Kheng T.Y."/>
            <person name="Meinhardt L.W."/>
            <person name="Bailey B.A."/>
        </authorList>
    </citation>
    <scope>NUCLEOTIDE SEQUENCE [LARGE SCALE GENOMIC DNA]</scope>
    <source>
        <strain evidence="6 7">CT2</strain>
    </source>
</reference>
<evidence type="ECO:0000256" key="4">
    <source>
        <dbReference type="PROSITE-ProRule" id="PRU00023"/>
    </source>
</evidence>
<dbReference type="Proteomes" id="UP000383932">
    <property type="component" value="Unassembled WGS sequence"/>
</dbReference>
<feature type="repeat" description="ANK" evidence="4">
    <location>
        <begin position="75"/>
        <end position="107"/>
    </location>
</feature>
<organism evidence="6 7">
    <name type="scientific">Ceratobasidium theobromae</name>
    <dbReference type="NCBI Taxonomy" id="1582974"/>
    <lineage>
        <taxon>Eukaryota</taxon>
        <taxon>Fungi</taxon>
        <taxon>Dikarya</taxon>
        <taxon>Basidiomycota</taxon>
        <taxon>Agaricomycotina</taxon>
        <taxon>Agaricomycetes</taxon>
        <taxon>Cantharellales</taxon>
        <taxon>Ceratobasidiaceae</taxon>
        <taxon>Ceratobasidium</taxon>
    </lineage>
</organism>
<dbReference type="GO" id="GO:0000502">
    <property type="term" value="C:proteasome complex"/>
    <property type="evidence" value="ECO:0007669"/>
    <property type="project" value="UniProtKB-KW"/>
</dbReference>
<feature type="region of interest" description="Disordered" evidence="5">
    <location>
        <begin position="221"/>
        <end position="244"/>
    </location>
</feature>
<evidence type="ECO:0000313" key="7">
    <source>
        <dbReference type="Proteomes" id="UP000383932"/>
    </source>
</evidence>
<evidence type="ECO:0000313" key="6">
    <source>
        <dbReference type="EMBL" id="KAB5592138.1"/>
    </source>
</evidence>
<dbReference type="PRINTS" id="PR01415">
    <property type="entry name" value="ANKYRIN"/>
</dbReference>
<dbReference type="SMART" id="SM00248">
    <property type="entry name" value="ANK"/>
    <property type="match status" value="4"/>
</dbReference>
<protein>
    <recommendedName>
        <fullName evidence="1">protein S-acyltransferase</fullName>
        <ecNumber evidence="1">2.3.1.225</ecNumber>
    </recommendedName>
</protein>
<dbReference type="InterPro" id="IPR036770">
    <property type="entry name" value="Ankyrin_rpt-contain_sf"/>
</dbReference>
<dbReference type="Gene3D" id="1.25.40.20">
    <property type="entry name" value="Ankyrin repeat-containing domain"/>
    <property type="match status" value="2"/>
</dbReference>
<sequence length="257" mass="27090">MVVGKLGFAGPAVEFGGHVDQASLVRSLLSADPQLLNAKDADERTALHWAASAGAIEIVQDLISHKSAIDPKDNSGWTPLMIAGNAGHGDIVQELLGAGANVNATNDKGLTPLHYAASKGRVDVGKLLITRGADINAKDRANQHPLWVLPQPIMFALTARNRHRAASAGHDAFLTILLNPPEGRPKTRLNTGDRLGNTPLHLAFDSAHAAAAAVLIEAGADRSRQNADGQTPEEVEGVGGQEQKRAREYVIQRCGSA</sequence>
<keyword evidence="3 4" id="KW-0040">ANK repeat</keyword>
<dbReference type="GO" id="GO:0019706">
    <property type="term" value="F:protein-cysteine S-palmitoyltransferase activity"/>
    <property type="evidence" value="ECO:0007669"/>
    <property type="project" value="UniProtKB-EC"/>
</dbReference>
<comment type="caution">
    <text evidence="6">The sequence shown here is derived from an EMBL/GenBank/DDBJ whole genome shotgun (WGS) entry which is preliminary data.</text>
</comment>
<feature type="repeat" description="ANK" evidence="4">
    <location>
        <begin position="195"/>
        <end position="227"/>
    </location>
</feature>
<dbReference type="OrthoDB" id="539213at2759"/>
<dbReference type="Pfam" id="PF12796">
    <property type="entry name" value="Ank_2"/>
    <property type="match status" value="1"/>
</dbReference>
<dbReference type="PANTHER" id="PTHR24161">
    <property type="entry name" value="ANK_REP_REGION DOMAIN-CONTAINING PROTEIN-RELATED"/>
    <property type="match status" value="1"/>
</dbReference>
<proteinExistence type="predicted"/>
<dbReference type="EC" id="2.3.1.225" evidence="1"/>
<dbReference type="SUPFAM" id="SSF48403">
    <property type="entry name" value="Ankyrin repeat"/>
    <property type="match status" value="1"/>
</dbReference>
<feature type="repeat" description="ANK" evidence="4">
    <location>
        <begin position="42"/>
        <end position="74"/>
    </location>
</feature>
<keyword evidence="2" id="KW-0677">Repeat</keyword>
<feature type="repeat" description="ANK" evidence="4">
    <location>
        <begin position="108"/>
        <end position="140"/>
    </location>
</feature>
<keyword evidence="6" id="KW-0647">Proteasome</keyword>
<dbReference type="AlphaFoldDB" id="A0A5N5QKU7"/>
<dbReference type="Pfam" id="PF00023">
    <property type="entry name" value="Ank"/>
    <property type="match status" value="2"/>
</dbReference>
<dbReference type="InterPro" id="IPR002110">
    <property type="entry name" value="Ankyrin_rpt"/>
</dbReference>
<dbReference type="EMBL" id="SSOP01000075">
    <property type="protein sequence ID" value="KAB5592138.1"/>
    <property type="molecule type" value="Genomic_DNA"/>
</dbReference>
<evidence type="ECO:0000256" key="1">
    <source>
        <dbReference type="ARBA" id="ARBA00012210"/>
    </source>
</evidence>
<dbReference type="PROSITE" id="PS50088">
    <property type="entry name" value="ANK_REPEAT"/>
    <property type="match status" value="4"/>
</dbReference>
<accession>A0A5N5QKU7</accession>
<gene>
    <name evidence="6" type="ORF">CTheo_4403</name>
</gene>
<dbReference type="PANTHER" id="PTHR24161:SF85">
    <property type="entry name" value="PALMITOYLTRANSFERASE HIP14"/>
    <property type="match status" value="1"/>
</dbReference>
<name>A0A5N5QKU7_9AGAM</name>